<name>A0A0F9K3I6_9ZZZZ</name>
<organism evidence="3">
    <name type="scientific">marine sediment metagenome</name>
    <dbReference type="NCBI Taxonomy" id="412755"/>
    <lineage>
        <taxon>unclassified sequences</taxon>
        <taxon>metagenomes</taxon>
        <taxon>ecological metagenomes</taxon>
    </lineage>
</organism>
<protein>
    <recommendedName>
        <fullName evidence="2">DNA-directed DNA polymerase family A palm domain-containing protein</fullName>
    </recommendedName>
</protein>
<dbReference type="AlphaFoldDB" id="A0A0F9K3I6"/>
<dbReference type="SUPFAM" id="SSF56672">
    <property type="entry name" value="DNA/RNA polymerases"/>
    <property type="match status" value="1"/>
</dbReference>
<sequence>MRIVKSTDLPQLLLDRSLSKEGLLWCYNGMDCMIPLDIEAHLDTLDTPESRSIYRFALAQQGPALSMELRGIKIDPWESNRLKRSLEKRMDRLRHIINVYARVVWYKDLNPLSPKQVCEFFYERMSVPPIYSYNPTTKKKSQTANEDALKKIRDTQYYAEPVARAILRFRELQGKLKVLKSKVDLDGRMRMSYNVGAAVTGRWSSSKNVWGSGTNGQNITEDMRSIFIADEGMRLAHLDLEQAESRGVAYLSQDLDYIVACESSDLHTTVCKMLWPKLPWTGILADDKAM</sequence>
<dbReference type="InterPro" id="IPR043502">
    <property type="entry name" value="DNA/RNA_pol_sf"/>
</dbReference>
<keyword evidence="1" id="KW-0235">DNA replication</keyword>
<proteinExistence type="predicted"/>
<dbReference type="Pfam" id="PF00476">
    <property type="entry name" value="DNA_pol_A"/>
    <property type="match status" value="1"/>
</dbReference>
<evidence type="ECO:0000313" key="3">
    <source>
        <dbReference type="EMBL" id="KKM05773.1"/>
    </source>
</evidence>
<dbReference type="PANTHER" id="PTHR10133:SF27">
    <property type="entry name" value="DNA POLYMERASE NU"/>
    <property type="match status" value="1"/>
</dbReference>
<feature type="non-terminal residue" evidence="3">
    <location>
        <position position="290"/>
    </location>
</feature>
<evidence type="ECO:0000259" key="2">
    <source>
        <dbReference type="Pfam" id="PF00476"/>
    </source>
</evidence>
<dbReference type="GO" id="GO:0006261">
    <property type="term" value="P:DNA-templated DNA replication"/>
    <property type="evidence" value="ECO:0007669"/>
    <property type="project" value="InterPro"/>
</dbReference>
<dbReference type="Gene3D" id="1.10.150.20">
    <property type="entry name" value="5' to 3' exonuclease, C-terminal subdomain"/>
    <property type="match status" value="1"/>
</dbReference>
<accession>A0A0F9K3I6</accession>
<evidence type="ECO:0000256" key="1">
    <source>
        <dbReference type="ARBA" id="ARBA00022705"/>
    </source>
</evidence>
<dbReference type="GO" id="GO:0006302">
    <property type="term" value="P:double-strand break repair"/>
    <property type="evidence" value="ECO:0007669"/>
    <property type="project" value="TreeGrafter"/>
</dbReference>
<reference evidence="3" key="1">
    <citation type="journal article" date="2015" name="Nature">
        <title>Complex archaea that bridge the gap between prokaryotes and eukaryotes.</title>
        <authorList>
            <person name="Spang A."/>
            <person name="Saw J.H."/>
            <person name="Jorgensen S.L."/>
            <person name="Zaremba-Niedzwiedzka K."/>
            <person name="Martijn J."/>
            <person name="Lind A.E."/>
            <person name="van Eijk R."/>
            <person name="Schleper C."/>
            <person name="Guy L."/>
            <person name="Ettema T.J."/>
        </authorList>
    </citation>
    <scope>NUCLEOTIDE SEQUENCE</scope>
</reference>
<dbReference type="GO" id="GO:0003887">
    <property type="term" value="F:DNA-directed DNA polymerase activity"/>
    <property type="evidence" value="ECO:0007669"/>
    <property type="project" value="InterPro"/>
</dbReference>
<dbReference type="Gene3D" id="3.30.70.370">
    <property type="match status" value="1"/>
</dbReference>
<feature type="domain" description="DNA-directed DNA polymerase family A palm" evidence="2">
    <location>
        <begin position="80"/>
        <end position="272"/>
    </location>
</feature>
<dbReference type="EMBL" id="LAZR01016143">
    <property type="protein sequence ID" value="KKM05773.1"/>
    <property type="molecule type" value="Genomic_DNA"/>
</dbReference>
<dbReference type="PANTHER" id="PTHR10133">
    <property type="entry name" value="DNA POLYMERASE I"/>
    <property type="match status" value="1"/>
</dbReference>
<dbReference type="GO" id="GO:0003677">
    <property type="term" value="F:DNA binding"/>
    <property type="evidence" value="ECO:0007669"/>
    <property type="project" value="InterPro"/>
</dbReference>
<dbReference type="InterPro" id="IPR002298">
    <property type="entry name" value="DNA_polymerase_A"/>
</dbReference>
<gene>
    <name evidence="3" type="ORF">LCGC14_1750680</name>
</gene>
<comment type="caution">
    <text evidence="3">The sequence shown here is derived from an EMBL/GenBank/DDBJ whole genome shotgun (WGS) entry which is preliminary data.</text>
</comment>
<dbReference type="Gene3D" id="1.20.1060.10">
    <property type="entry name" value="Taq DNA Polymerase, Chain T, domain 4"/>
    <property type="match status" value="1"/>
</dbReference>
<dbReference type="InterPro" id="IPR001098">
    <property type="entry name" value="DNA-dir_DNA_pol_A_palm_dom"/>
</dbReference>